<dbReference type="Proteomes" id="UP000037510">
    <property type="component" value="Unassembled WGS sequence"/>
</dbReference>
<evidence type="ECO:0000313" key="2">
    <source>
        <dbReference type="Proteomes" id="UP000037510"/>
    </source>
</evidence>
<dbReference type="AlphaFoldDB" id="A0A0L7LNP8"/>
<reference evidence="1 2" key="1">
    <citation type="journal article" date="2015" name="Genome Biol. Evol.">
        <title>The genome of winter moth (Operophtera brumata) provides a genomic perspective on sexual dimorphism and phenology.</title>
        <authorList>
            <person name="Derks M.F."/>
            <person name="Smit S."/>
            <person name="Salis L."/>
            <person name="Schijlen E."/>
            <person name="Bossers A."/>
            <person name="Mateman C."/>
            <person name="Pijl A.S."/>
            <person name="de Ridder D."/>
            <person name="Groenen M.A."/>
            <person name="Visser M.E."/>
            <person name="Megens H.J."/>
        </authorList>
    </citation>
    <scope>NUCLEOTIDE SEQUENCE [LARGE SCALE GENOMIC DNA]</scope>
    <source>
        <strain evidence="1">WM2013NL</strain>
        <tissue evidence="1">Head and thorax</tissue>
    </source>
</reference>
<comment type="caution">
    <text evidence="1">The sequence shown here is derived from an EMBL/GenBank/DDBJ whole genome shotgun (WGS) entry which is preliminary data.</text>
</comment>
<gene>
    <name evidence="1" type="ORF">OBRU01_04831</name>
</gene>
<accession>A0A0L7LNP8</accession>
<sequence>MWGHIDPNNVFLWGLRGQLGYGQHAMQLGHTFTEKKKVRESKSQLWGHIDPNNVFLWGLRGQLGYGQHAMQLGHTFTEKKK</sequence>
<name>A0A0L7LNP8_OPEBR</name>
<feature type="non-terminal residue" evidence="1">
    <location>
        <position position="81"/>
    </location>
</feature>
<evidence type="ECO:0000313" key="1">
    <source>
        <dbReference type="EMBL" id="KOB76989.1"/>
    </source>
</evidence>
<proteinExistence type="predicted"/>
<dbReference type="EMBL" id="JTDY01000481">
    <property type="protein sequence ID" value="KOB76989.1"/>
    <property type="molecule type" value="Genomic_DNA"/>
</dbReference>
<organism evidence="1 2">
    <name type="scientific">Operophtera brumata</name>
    <name type="common">Winter moth</name>
    <name type="synonym">Phalaena brumata</name>
    <dbReference type="NCBI Taxonomy" id="104452"/>
    <lineage>
        <taxon>Eukaryota</taxon>
        <taxon>Metazoa</taxon>
        <taxon>Ecdysozoa</taxon>
        <taxon>Arthropoda</taxon>
        <taxon>Hexapoda</taxon>
        <taxon>Insecta</taxon>
        <taxon>Pterygota</taxon>
        <taxon>Neoptera</taxon>
        <taxon>Endopterygota</taxon>
        <taxon>Lepidoptera</taxon>
        <taxon>Glossata</taxon>
        <taxon>Ditrysia</taxon>
        <taxon>Geometroidea</taxon>
        <taxon>Geometridae</taxon>
        <taxon>Larentiinae</taxon>
        <taxon>Operophtera</taxon>
    </lineage>
</organism>
<protein>
    <submittedName>
        <fullName evidence="1">Uncharacterized protein</fullName>
    </submittedName>
</protein>
<keyword evidence="2" id="KW-1185">Reference proteome</keyword>